<gene>
    <name evidence="10" type="primary">msrB_1</name>
    <name evidence="10" type="ORF">UC8_22650</name>
</gene>
<dbReference type="EMBL" id="CP042914">
    <property type="protein sequence ID" value="QEG40258.1"/>
    <property type="molecule type" value="Genomic_DNA"/>
</dbReference>
<dbReference type="InterPro" id="IPR002579">
    <property type="entry name" value="Met_Sox_Rdtase_MsrB_dom"/>
</dbReference>
<dbReference type="PANTHER" id="PTHR46081:SF8">
    <property type="entry name" value="PEPTIDE METHIONINE SULFOXIDE REDUCTASE 2"/>
    <property type="match status" value="1"/>
</dbReference>
<dbReference type="NCBIfam" id="NF004036">
    <property type="entry name" value="PRK05508.1"/>
    <property type="match status" value="1"/>
</dbReference>
<feature type="compositionally biased region" description="Basic and acidic residues" evidence="7">
    <location>
        <begin position="278"/>
        <end position="287"/>
    </location>
</feature>
<dbReference type="Gene3D" id="2.170.150.20">
    <property type="entry name" value="Peptide methionine sulfoxide reductase"/>
    <property type="match status" value="1"/>
</dbReference>
<dbReference type="GO" id="GO:0046872">
    <property type="term" value="F:metal ion binding"/>
    <property type="evidence" value="ECO:0007669"/>
    <property type="project" value="UniProtKB-KW"/>
</dbReference>
<dbReference type="InterPro" id="IPR011057">
    <property type="entry name" value="Mss4-like_sf"/>
</dbReference>
<dbReference type="Proteomes" id="UP000325286">
    <property type="component" value="Chromosome"/>
</dbReference>
<keyword evidence="3" id="KW-0479">Metal-binding</keyword>
<evidence type="ECO:0000313" key="11">
    <source>
        <dbReference type="Proteomes" id="UP000325286"/>
    </source>
</evidence>
<evidence type="ECO:0000313" key="10">
    <source>
        <dbReference type="EMBL" id="QEG40258.1"/>
    </source>
</evidence>
<feature type="chain" id="PRO_5022933056" description="peptide-methionine (R)-S-oxide reductase" evidence="8">
    <location>
        <begin position="26"/>
        <end position="425"/>
    </location>
</feature>
<dbReference type="GO" id="GO:0030091">
    <property type="term" value="P:protein repair"/>
    <property type="evidence" value="ECO:0007669"/>
    <property type="project" value="InterPro"/>
</dbReference>
<accession>A0A5B9QMP0</accession>
<dbReference type="InterPro" id="IPR010496">
    <property type="entry name" value="AL/BT2_dom"/>
</dbReference>
<dbReference type="PANTHER" id="PTHR46081">
    <property type="entry name" value="PEPTIDE METHIONINE SULFOXIDE REDUCTASE 2"/>
    <property type="match status" value="1"/>
</dbReference>
<feature type="signal peptide" evidence="8">
    <location>
        <begin position="1"/>
        <end position="25"/>
    </location>
</feature>
<dbReference type="InterPro" id="IPR028427">
    <property type="entry name" value="Met_Sox_Rdtase_MsrB"/>
</dbReference>
<dbReference type="AlphaFoldDB" id="A0A5B9QMP0"/>
<keyword evidence="11" id="KW-1185">Reference proteome</keyword>
<evidence type="ECO:0000256" key="2">
    <source>
        <dbReference type="ARBA" id="ARBA00012499"/>
    </source>
</evidence>
<evidence type="ECO:0000256" key="3">
    <source>
        <dbReference type="ARBA" id="ARBA00022723"/>
    </source>
</evidence>
<reference evidence="10 11" key="1">
    <citation type="submission" date="2019-08" db="EMBL/GenBank/DDBJ databases">
        <title>Deep-cultivation of Planctomycetes and their phenomic and genomic characterization uncovers novel biology.</title>
        <authorList>
            <person name="Wiegand S."/>
            <person name="Jogler M."/>
            <person name="Boedeker C."/>
            <person name="Pinto D."/>
            <person name="Vollmers J."/>
            <person name="Rivas-Marin E."/>
            <person name="Kohn T."/>
            <person name="Peeters S.H."/>
            <person name="Heuer A."/>
            <person name="Rast P."/>
            <person name="Oberbeckmann S."/>
            <person name="Bunk B."/>
            <person name="Jeske O."/>
            <person name="Meyerdierks A."/>
            <person name="Storesund J.E."/>
            <person name="Kallscheuer N."/>
            <person name="Luecker S."/>
            <person name="Lage O.M."/>
            <person name="Pohl T."/>
            <person name="Merkel B.J."/>
            <person name="Hornburger P."/>
            <person name="Mueller R.-W."/>
            <person name="Bruemmer F."/>
            <person name="Labrenz M."/>
            <person name="Spormann A.M."/>
            <person name="Op den Camp H."/>
            <person name="Overmann J."/>
            <person name="Amann R."/>
            <person name="Jetten M.S.M."/>
            <person name="Mascher T."/>
            <person name="Medema M.H."/>
            <person name="Devos D.P."/>
            <person name="Kaster A.-K."/>
            <person name="Ovreas L."/>
            <person name="Rohde M."/>
            <person name="Galperin M.Y."/>
            <person name="Jogler C."/>
        </authorList>
    </citation>
    <scope>NUCLEOTIDE SEQUENCE [LARGE SCALE GENOMIC DNA]</scope>
    <source>
        <strain evidence="10 11">UC8</strain>
    </source>
</reference>
<keyword evidence="8" id="KW-0732">Signal</keyword>
<sequence precursor="true">MVRRLSMCLIAAAVALFVAPADSRAEDGQAAQPEPGKWVSIFNGKDLTGWTPKIRFHDLGDNFANTFRVEDGLLKVRYDGYEQFDETFGHLFFQTPFSHYRFRVEYRFVGEQCEGGPGWALRNSGIMIHGEDPKTMAKDQDFPVSIEVQLLGGDGQRNRTTSNLCTPGTNVVMDDELILPHCISSSSETYHGEQWVTAEIEVRGNQVIRHILDGKTVLEYNQPQYDTRDAHAKALANKAGGLMLTGGTISLQSESHPCDFRKVEIMVLDDNPKTAGKPMDEAQEKQKRASYNSLTPQEAFVLLRKGTERPGTGEYTDLKEPGTYVCRRCNAALYHSDSKFESHCGWPSFDDEIDGAVRRQIDADGHRVEILCKNCGGHLGHVFKGERFTEKNTRHCVNSISMKFVPKGQALPAMIILKQSAKEEE</sequence>
<comment type="catalytic activity">
    <reaction evidence="6">
        <text>L-methionyl-[protein] + [thioredoxin]-disulfide + H2O = L-methionyl-(R)-S-oxide-[protein] + [thioredoxin]-dithiol</text>
        <dbReference type="Rhea" id="RHEA:24164"/>
        <dbReference type="Rhea" id="RHEA-COMP:10698"/>
        <dbReference type="Rhea" id="RHEA-COMP:10700"/>
        <dbReference type="Rhea" id="RHEA-COMP:12313"/>
        <dbReference type="Rhea" id="RHEA-COMP:12314"/>
        <dbReference type="ChEBI" id="CHEBI:15377"/>
        <dbReference type="ChEBI" id="CHEBI:16044"/>
        <dbReference type="ChEBI" id="CHEBI:29950"/>
        <dbReference type="ChEBI" id="CHEBI:45764"/>
        <dbReference type="ChEBI" id="CHEBI:50058"/>
        <dbReference type="EC" id="1.8.4.12"/>
    </reaction>
</comment>
<evidence type="ECO:0000256" key="6">
    <source>
        <dbReference type="ARBA" id="ARBA00048488"/>
    </source>
</evidence>
<dbReference type="GO" id="GO:0016787">
    <property type="term" value="F:hydrolase activity"/>
    <property type="evidence" value="ECO:0007669"/>
    <property type="project" value="InterPro"/>
</dbReference>
<comment type="cofactor">
    <cofactor evidence="1">
        <name>Zn(2+)</name>
        <dbReference type="ChEBI" id="CHEBI:29105"/>
    </cofactor>
</comment>
<dbReference type="SUPFAM" id="SSF51316">
    <property type="entry name" value="Mss4-like"/>
    <property type="match status" value="1"/>
</dbReference>
<dbReference type="PROSITE" id="PS51790">
    <property type="entry name" value="MSRB"/>
    <property type="match status" value="1"/>
</dbReference>
<name>A0A5B9QMP0_9BACT</name>
<evidence type="ECO:0000256" key="4">
    <source>
        <dbReference type="ARBA" id="ARBA00022833"/>
    </source>
</evidence>
<evidence type="ECO:0000256" key="5">
    <source>
        <dbReference type="ARBA" id="ARBA00023002"/>
    </source>
</evidence>
<keyword evidence="5 10" id="KW-0560">Oxidoreductase</keyword>
<dbReference type="Pfam" id="PF01641">
    <property type="entry name" value="SelR"/>
    <property type="match status" value="1"/>
</dbReference>
<evidence type="ECO:0000256" key="8">
    <source>
        <dbReference type="SAM" id="SignalP"/>
    </source>
</evidence>
<organism evidence="10 11">
    <name type="scientific">Roseimaritima ulvae</name>
    <dbReference type="NCBI Taxonomy" id="980254"/>
    <lineage>
        <taxon>Bacteria</taxon>
        <taxon>Pseudomonadati</taxon>
        <taxon>Planctomycetota</taxon>
        <taxon>Planctomycetia</taxon>
        <taxon>Pirellulales</taxon>
        <taxon>Pirellulaceae</taxon>
        <taxon>Roseimaritima</taxon>
    </lineage>
</organism>
<dbReference type="EC" id="1.8.4.12" evidence="2"/>
<dbReference type="GO" id="GO:0006979">
    <property type="term" value="P:response to oxidative stress"/>
    <property type="evidence" value="ECO:0007669"/>
    <property type="project" value="InterPro"/>
</dbReference>
<proteinExistence type="predicted"/>
<dbReference type="GO" id="GO:0033743">
    <property type="term" value="F:peptide-methionine (R)-S-oxide reductase activity"/>
    <property type="evidence" value="ECO:0007669"/>
    <property type="project" value="UniProtKB-EC"/>
</dbReference>
<dbReference type="Pfam" id="PF06439">
    <property type="entry name" value="3keto-disac_hyd"/>
    <property type="match status" value="1"/>
</dbReference>
<evidence type="ECO:0000256" key="7">
    <source>
        <dbReference type="SAM" id="MobiDB-lite"/>
    </source>
</evidence>
<evidence type="ECO:0000256" key="1">
    <source>
        <dbReference type="ARBA" id="ARBA00001947"/>
    </source>
</evidence>
<dbReference type="KEGG" id="rul:UC8_22650"/>
<dbReference type="RefSeq" id="WP_162276048.1">
    <property type="nucleotide sequence ID" value="NZ_CP042914.1"/>
</dbReference>
<evidence type="ECO:0000259" key="9">
    <source>
        <dbReference type="PROSITE" id="PS51790"/>
    </source>
</evidence>
<dbReference type="Gene3D" id="2.60.120.560">
    <property type="entry name" value="Exo-inulinase, domain 1"/>
    <property type="match status" value="1"/>
</dbReference>
<keyword evidence="4" id="KW-0862">Zinc</keyword>
<protein>
    <recommendedName>
        <fullName evidence="2">peptide-methionine (R)-S-oxide reductase</fullName>
        <ecNumber evidence="2">1.8.4.12</ecNumber>
    </recommendedName>
</protein>
<feature type="domain" description="MsrB" evidence="9">
    <location>
        <begin position="287"/>
        <end position="407"/>
    </location>
</feature>
<feature type="region of interest" description="Disordered" evidence="7">
    <location>
        <begin position="271"/>
        <end position="290"/>
    </location>
</feature>